<gene>
    <name evidence="2" type="ORF">TELCIR_18367</name>
</gene>
<accession>A0A2G9TQ51</accession>
<dbReference type="Gene3D" id="3.40.50.410">
    <property type="entry name" value="von Willebrand factor, type A domain"/>
    <property type="match status" value="1"/>
</dbReference>
<evidence type="ECO:0000313" key="2">
    <source>
        <dbReference type="EMBL" id="PIO60143.1"/>
    </source>
</evidence>
<feature type="non-terminal residue" evidence="2">
    <location>
        <position position="120"/>
    </location>
</feature>
<feature type="domain" description="VWFA" evidence="1">
    <location>
        <begin position="1"/>
        <end position="101"/>
    </location>
</feature>
<dbReference type="CDD" id="cd00198">
    <property type="entry name" value="vWFA"/>
    <property type="match status" value="1"/>
</dbReference>
<reference evidence="2 3" key="1">
    <citation type="submission" date="2015-09" db="EMBL/GenBank/DDBJ databases">
        <title>Draft genome of the parasitic nematode Teladorsagia circumcincta isolate WARC Sus (inbred).</title>
        <authorList>
            <person name="Mitreva M."/>
        </authorList>
    </citation>
    <scope>NUCLEOTIDE SEQUENCE [LARGE SCALE GENOMIC DNA]</scope>
    <source>
        <strain evidence="2 3">S</strain>
    </source>
</reference>
<dbReference type="Pfam" id="PF13519">
    <property type="entry name" value="VWA_2"/>
    <property type="match status" value="1"/>
</dbReference>
<dbReference type="AlphaFoldDB" id="A0A2G9TQ51"/>
<dbReference type="SUPFAM" id="SSF53300">
    <property type="entry name" value="vWA-like"/>
    <property type="match status" value="1"/>
</dbReference>
<keyword evidence="3" id="KW-1185">Reference proteome</keyword>
<proteinExistence type="predicted"/>
<organism evidence="2 3">
    <name type="scientific">Teladorsagia circumcincta</name>
    <name type="common">Brown stomach worm</name>
    <name type="synonym">Ostertagia circumcincta</name>
    <dbReference type="NCBI Taxonomy" id="45464"/>
    <lineage>
        <taxon>Eukaryota</taxon>
        <taxon>Metazoa</taxon>
        <taxon>Ecdysozoa</taxon>
        <taxon>Nematoda</taxon>
        <taxon>Chromadorea</taxon>
        <taxon>Rhabditida</taxon>
        <taxon>Rhabditina</taxon>
        <taxon>Rhabditomorpha</taxon>
        <taxon>Strongyloidea</taxon>
        <taxon>Trichostrongylidae</taxon>
        <taxon>Teladorsagia</taxon>
    </lineage>
</organism>
<evidence type="ECO:0000259" key="1">
    <source>
        <dbReference type="Pfam" id="PF13519"/>
    </source>
</evidence>
<name>A0A2G9TQ51_TELCI</name>
<dbReference type="InterPro" id="IPR002035">
    <property type="entry name" value="VWF_A"/>
</dbReference>
<dbReference type="InterPro" id="IPR036465">
    <property type="entry name" value="vWFA_dom_sf"/>
</dbReference>
<dbReference type="OrthoDB" id="5872865at2759"/>
<sequence length="120" mass="13355">MFILDSSGTITETGWEEQLDYVRGIVDLLDGARVGAVTISCRAETMLTIGDYTTSQLKRYFKRKEYVESMSDTKGAFKLAKKVLEGEISEGKAVIIFSDGEASNCHFPSRTPSEFRIAKD</sequence>
<dbReference type="EMBL" id="KZ356053">
    <property type="protein sequence ID" value="PIO60143.1"/>
    <property type="molecule type" value="Genomic_DNA"/>
</dbReference>
<dbReference type="Proteomes" id="UP000230423">
    <property type="component" value="Unassembled WGS sequence"/>
</dbReference>
<protein>
    <recommendedName>
        <fullName evidence="1">VWFA domain-containing protein</fullName>
    </recommendedName>
</protein>
<evidence type="ECO:0000313" key="3">
    <source>
        <dbReference type="Proteomes" id="UP000230423"/>
    </source>
</evidence>